<dbReference type="Proteomes" id="UP000019335">
    <property type="component" value="Chromosome 12"/>
</dbReference>
<evidence type="ECO:0000256" key="4">
    <source>
        <dbReference type="ARBA" id="ARBA00022989"/>
    </source>
</evidence>
<evidence type="ECO:0000256" key="5">
    <source>
        <dbReference type="ARBA" id="ARBA00023136"/>
    </source>
</evidence>
<dbReference type="OrthoDB" id="5620at2759"/>
<reference evidence="7 8" key="1">
    <citation type="journal article" date="2014" name="Mol. Plant">
        <title>Chromosome Scale Genome Assembly and Transcriptome Profiling of Nannochloropsis gaditana in Nitrogen Depletion.</title>
        <authorList>
            <person name="Corteggiani Carpinelli E."/>
            <person name="Telatin A."/>
            <person name="Vitulo N."/>
            <person name="Forcato C."/>
            <person name="D'Angelo M."/>
            <person name="Schiavon R."/>
            <person name="Vezzi A."/>
            <person name="Giacometti G.M."/>
            <person name="Morosinotto T."/>
            <person name="Valle G."/>
        </authorList>
    </citation>
    <scope>NUCLEOTIDE SEQUENCE [LARGE SCALE GENOMIC DNA]</scope>
    <source>
        <strain evidence="7 8">B-31</strain>
    </source>
</reference>
<feature type="transmembrane region" description="Helical" evidence="6">
    <location>
        <begin position="55"/>
        <end position="73"/>
    </location>
</feature>
<keyword evidence="5 6" id="KW-0472">Membrane</keyword>
<dbReference type="EMBL" id="AZIL01001059">
    <property type="protein sequence ID" value="EWM25087.1"/>
    <property type="molecule type" value="Genomic_DNA"/>
</dbReference>
<organism evidence="7 8">
    <name type="scientific">Nannochloropsis gaditana</name>
    <dbReference type="NCBI Taxonomy" id="72520"/>
    <lineage>
        <taxon>Eukaryota</taxon>
        <taxon>Sar</taxon>
        <taxon>Stramenopiles</taxon>
        <taxon>Ochrophyta</taxon>
        <taxon>Eustigmatophyceae</taxon>
        <taxon>Eustigmatales</taxon>
        <taxon>Monodopsidaceae</taxon>
        <taxon>Nannochloropsis</taxon>
    </lineage>
</organism>
<keyword evidence="4 6" id="KW-1133">Transmembrane helix</keyword>
<sequence>MGGSAHASYAVGTILCAGGLAGYVRTQSKPSLYAGVGLGSLMVVSGMVIQSGDDFRGHTLALIASGLVVGGTLPRAIKTQKVVPTAIALQGLVSGVYQGRKVWEWL</sequence>
<feature type="transmembrane region" description="Helical" evidence="6">
    <location>
        <begin position="6"/>
        <end position="24"/>
    </location>
</feature>
<feature type="transmembrane region" description="Helical" evidence="6">
    <location>
        <begin position="31"/>
        <end position="49"/>
    </location>
</feature>
<name>W7TG34_9STRA</name>
<comment type="caution">
    <text evidence="7">The sequence shown here is derived from an EMBL/GenBank/DDBJ whole genome shotgun (WGS) entry which is preliminary data.</text>
</comment>
<evidence type="ECO:0000256" key="3">
    <source>
        <dbReference type="ARBA" id="ARBA00022692"/>
    </source>
</evidence>
<comment type="similarity">
    <text evidence="2">Belongs to the TMEM14 family.</text>
</comment>
<evidence type="ECO:0000256" key="6">
    <source>
        <dbReference type="SAM" id="Phobius"/>
    </source>
</evidence>
<gene>
    <name evidence="7" type="ORF">Naga_100016g65</name>
</gene>
<accession>W7TG34</accession>
<comment type="subcellular location">
    <subcellularLocation>
        <location evidence="1">Membrane</location>
    </subcellularLocation>
</comment>
<evidence type="ECO:0000256" key="1">
    <source>
        <dbReference type="ARBA" id="ARBA00004370"/>
    </source>
</evidence>
<protein>
    <submittedName>
        <fullName evidence="7">Transmembrane protein 14</fullName>
    </submittedName>
</protein>
<dbReference type="InterPro" id="IPR005349">
    <property type="entry name" value="TMEM14"/>
</dbReference>
<dbReference type="AlphaFoldDB" id="W7TG34"/>
<evidence type="ECO:0000313" key="8">
    <source>
        <dbReference type="Proteomes" id="UP000019335"/>
    </source>
</evidence>
<dbReference type="PANTHER" id="PTHR12668">
    <property type="entry name" value="TRANSMEMBRANE PROTEIN 14, 15"/>
    <property type="match status" value="1"/>
</dbReference>
<keyword evidence="8" id="KW-1185">Reference proteome</keyword>
<keyword evidence="3 6" id="KW-0812">Transmembrane</keyword>
<evidence type="ECO:0000313" key="7">
    <source>
        <dbReference type="EMBL" id="EWM25087.1"/>
    </source>
</evidence>
<evidence type="ECO:0000256" key="2">
    <source>
        <dbReference type="ARBA" id="ARBA00007590"/>
    </source>
</evidence>
<proteinExistence type="inferred from homology"/>
<dbReference type="PANTHER" id="PTHR12668:SF53">
    <property type="entry name" value="TMEM14 PROTEIN HOMOLOG YJR085C"/>
    <property type="match status" value="1"/>
</dbReference>
<dbReference type="Gene3D" id="1.10.10.1740">
    <property type="entry name" value="Transmembrane protein 14-like"/>
    <property type="match status" value="1"/>
</dbReference>
<dbReference type="Pfam" id="PF03647">
    <property type="entry name" value="Tmemb_14"/>
    <property type="match status" value="1"/>
</dbReference>
<dbReference type="InterPro" id="IPR044890">
    <property type="entry name" value="TMEM14_sf"/>
</dbReference>
<dbReference type="GO" id="GO:0016020">
    <property type="term" value="C:membrane"/>
    <property type="evidence" value="ECO:0007669"/>
    <property type="project" value="UniProtKB-SubCell"/>
</dbReference>